<dbReference type="EMBL" id="NAFL01000283">
    <property type="protein sequence ID" value="OSJ24036.1"/>
    <property type="molecule type" value="Genomic_DNA"/>
</dbReference>
<name>A0A1Y2JDR6_BRAJP</name>
<protein>
    <submittedName>
        <fullName evidence="1">Uncharacterized protein</fullName>
    </submittedName>
</protein>
<evidence type="ECO:0000313" key="2">
    <source>
        <dbReference type="Proteomes" id="UP000193335"/>
    </source>
</evidence>
<gene>
    <name evidence="1" type="ORF">BSZ19_43035</name>
</gene>
<organism evidence="1 2">
    <name type="scientific">Bradyrhizobium japonicum</name>
    <dbReference type="NCBI Taxonomy" id="375"/>
    <lineage>
        <taxon>Bacteria</taxon>
        <taxon>Pseudomonadati</taxon>
        <taxon>Pseudomonadota</taxon>
        <taxon>Alphaproteobacteria</taxon>
        <taxon>Hyphomicrobiales</taxon>
        <taxon>Nitrobacteraceae</taxon>
        <taxon>Bradyrhizobium</taxon>
    </lineage>
</organism>
<evidence type="ECO:0000313" key="1">
    <source>
        <dbReference type="EMBL" id="OSJ24036.1"/>
    </source>
</evidence>
<comment type="caution">
    <text evidence="1">The sequence shown here is derived from an EMBL/GenBank/DDBJ whole genome shotgun (WGS) entry which is preliminary data.</text>
</comment>
<accession>A0A1Y2JDR6</accession>
<proteinExistence type="predicted"/>
<reference evidence="1 2" key="1">
    <citation type="submission" date="2017-03" db="EMBL/GenBank/DDBJ databases">
        <title>Whole genome sequences of fourteen strains of Bradyrhizobium canariense and one strain of Bradyrhizobium japonicum isolated from Lupinus (Papilionoideae: Genisteae) species in Algeria.</title>
        <authorList>
            <person name="Crovadore J."/>
            <person name="Chekireb D."/>
            <person name="Brachmann A."/>
            <person name="Chablais R."/>
            <person name="Cochard B."/>
            <person name="Lefort F."/>
        </authorList>
    </citation>
    <scope>NUCLEOTIDE SEQUENCE [LARGE SCALE GENOMIC DNA]</scope>
    <source>
        <strain evidence="1 2">UBMA197</strain>
    </source>
</reference>
<dbReference type="AlphaFoldDB" id="A0A1Y2JDR6"/>
<sequence>MMPTEEITMHDIDRTQLEYSQEAGPFQQEEFELQEFELGAMAGEMSEQEEIQLAHELLAVNNEQELEQFLGSFIRRAVSTVGQIAKSPIGQAIGGVLKSVARKALPMAGAALGGYIGGPLGAKIGNGLANAAGKAIGLEQEFGESEELEFAGARQFVRLASNTARQAAAAAAAGADPRLAAQSAALAAARKFAPGLVGWSPGTGGVVGMAAPLMGHRPKSGRWLRRGHQIVLFGV</sequence>
<dbReference type="Proteomes" id="UP000193335">
    <property type="component" value="Unassembled WGS sequence"/>
</dbReference>